<feature type="transmembrane region" description="Helical" evidence="1">
    <location>
        <begin position="45"/>
        <end position="69"/>
    </location>
</feature>
<dbReference type="Pfam" id="PF11196">
    <property type="entry name" value="DUF2834"/>
    <property type="match status" value="1"/>
</dbReference>
<dbReference type="InterPro" id="IPR021362">
    <property type="entry name" value="DUF2834"/>
</dbReference>
<dbReference type="EMBL" id="CAEZTM010000003">
    <property type="protein sequence ID" value="CAB4561319.1"/>
    <property type="molecule type" value="Genomic_DNA"/>
</dbReference>
<gene>
    <name evidence="2" type="ORF">UFOPK1684_00110</name>
</gene>
<keyword evidence="1" id="KW-0472">Membrane</keyword>
<accession>A0A6J6DF46</accession>
<evidence type="ECO:0000256" key="1">
    <source>
        <dbReference type="SAM" id="Phobius"/>
    </source>
</evidence>
<sequence>MAMTTKPNRQARFVFFLILAIFGLVTAMVFNGIASVQGQNYLNAWFGSAVDWVLSLDILIVAIAGSALMIMEAKKLGMKRVWLYIVASGVTAFAFTFPLFLAMRERKLSQIEEQTS</sequence>
<reference evidence="2" key="1">
    <citation type="submission" date="2020-05" db="EMBL/GenBank/DDBJ databases">
        <authorList>
            <person name="Chiriac C."/>
            <person name="Salcher M."/>
            <person name="Ghai R."/>
            <person name="Kavagutti S V."/>
        </authorList>
    </citation>
    <scope>NUCLEOTIDE SEQUENCE</scope>
</reference>
<evidence type="ECO:0000313" key="2">
    <source>
        <dbReference type="EMBL" id="CAB4561319.1"/>
    </source>
</evidence>
<keyword evidence="1" id="KW-1133">Transmembrane helix</keyword>
<name>A0A6J6DF46_9ZZZZ</name>
<feature type="transmembrane region" description="Helical" evidence="1">
    <location>
        <begin position="12"/>
        <end position="33"/>
    </location>
</feature>
<feature type="transmembrane region" description="Helical" evidence="1">
    <location>
        <begin position="81"/>
        <end position="101"/>
    </location>
</feature>
<protein>
    <submittedName>
        <fullName evidence="2">Unannotated protein</fullName>
    </submittedName>
</protein>
<proteinExistence type="predicted"/>
<organism evidence="2">
    <name type="scientific">freshwater metagenome</name>
    <dbReference type="NCBI Taxonomy" id="449393"/>
    <lineage>
        <taxon>unclassified sequences</taxon>
        <taxon>metagenomes</taxon>
        <taxon>ecological metagenomes</taxon>
    </lineage>
</organism>
<keyword evidence="1" id="KW-0812">Transmembrane</keyword>
<dbReference type="AlphaFoldDB" id="A0A6J6DF46"/>